<evidence type="ECO:0000313" key="3">
    <source>
        <dbReference type="Proteomes" id="UP000694552"/>
    </source>
</evidence>
<evidence type="ECO:0000259" key="1">
    <source>
        <dbReference type="Pfam" id="PF13837"/>
    </source>
</evidence>
<reference evidence="2" key="1">
    <citation type="submission" date="2025-08" db="UniProtKB">
        <authorList>
            <consortium name="Ensembl"/>
        </authorList>
    </citation>
    <scope>IDENTIFICATION</scope>
</reference>
<dbReference type="Proteomes" id="UP000694552">
    <property type="component" value="Unplaced"/>
</dbReference>
<dbReference type="Gene3D" id="1.10.10.60">
    <property type="entry name" value="Homeodomain-like"/>
    <property type="match status" value="1"/>
</dbReference>
<dbReference type="AlphaFoldDB" id="A0A8C8AA20"/>
<dbReference type="PANTHER" id="PTHR47595">
    <property type="entry name" value="HEAT SHOCK 70 KDA PROTEIN 14"/>
    <property type="match status" value="1"/>
</dbReference>
<dbReference type="Pfam" id="PF13837">
    <property type="entry name" value="Myb_DNA-bind_4"/>
    <property type="match status" value="1"/>
</dbReference>
<dbReference type="FunFam" id="1.10.10.60:FF:000032">
    <property type="entry name" value="Zinc finger and SCAN domain-containing 20"/>
    <property type="match status" value="1"/>
</dbReference>
<organism evidence="2 3">
    <name type="scientific">Otus sunia</name>
    <name type="common">Oriental scops-owl</name>
    <dbReference type="NCBI Taxonomy" id="257818"/>
    <lineage>
        <taxon>Eukaryota</taxon>
        <taxon>Metazoa</taxon>
        <taxon>Chordata</taxon>
        <taxon>Craniata</taxon>
        <taxon>Vertebrata</taxon>
        <taxon>Euteleostomi</taxon>
        <taxon>Archelosauria</taxon>
        <taxon>Archosauria</taxon>
        <taxon>Dinosauria</taxon>
        <taxon>Saurischia</taxon>
        <taxon>Theropoda</taxon>
        <taxon>Coelurosauria</taxon>
        <taxon>Aves</taxon>
        <taxon>Neognathae</taxon>
        <taxon>Neoaves</taxon>
        <taxon>Telluraves</taxon>
        <taxon>Strigiformes</taxon>
        <taxon>Strigidae</taxon>
        <taxon>Otus</taxon>
    </lineage>
</organism>
<feature type="domain" description="Myb/SANT-like DNA-binding" evidence="1">
    <location>
        <begin position="5"/>
        <end position="92"/>
    </location>
</feature>
<sequence>SQRGSNWSDPEVVELLQLWADESVQMELESCLRNQHVFNRIAEVLREKGIHRTGDQCREKIKKMKLEYRRIKDNSKAPRGGRTWKFYEVMDRVLTSRPALVLHWFSWEGSKACPHHLTCCTFNFASLLLPIHRFQ</sequence>
<name>A0A8C8AA20_9STRI</name>
<reference evidence="2" key="2">
    <citation type="submission" date="2025-09" db="UniProtKB">
        <authorList>
            <consortium name="Ensembl"/>
        </authorList>
    </citation>
    <scope>IDENTIFICATION</scope>
</reference>
<dbReference type="PANTHER" id="PTHR47595:SF1">
    <property type="entry name" value="MYB_SANT-LIKE DNA-BINDING DOMAIN-CONTAINING PROTEIN"/>
    <property type="match status" value="1"/>
</dbReference>
<evidence type="ECO:0000313" key="2">
    <source>
        <dbReference type="Ensembl" id="ENSOSUP00000002543.1"/>
    </source>
</evidence>
<keyword evidence="3" id="KW-1185">Reference proteome</keyword>
<accession>A0A8C8AA20</accession>
<dbReference type="InterPro" id="IPR044822">
    <property type="entry name" value="Myb_DNA-bind_4"/>
</dbReference>
<dbReference type="Ensembl" id="ENSOSUT00000002597.1">
    <property type="protein sequence ID" value="ENSOSUP00000002543.1"/>
    <property type="gene ID" value="ENSOSUG00000001791.1"/>
</dbReference>
<proteinExistence type="predicted"/>
<protein>
    <recommendedName>
        <fullName evidence="1">Myb/SANT-like DNA-binding domain-containing protein</fullName>
    </recommendedName>
</protein>